<feature type="domain" description="TniQ" evidence="1">
    <location>
        <begin position="9"/>
        <end position="138"/>
    </location>
</feature>
<evidence type="ECO:0000313" key="2">
    <source>
        <dbReference type="EMBL" id="MDY6487771.1"/>
    </source>
</evidence>
<dbReference type="Pfam" id="PF06527">
    <property type="entry name" value="TniQ"/>
    <property type="match status" value="1"/>
</dbReference>
<gene>
    <name evidence="2" type="ORF">SKM51_11305</name>
</gene>
<dbReference type="EMBL" id="JAXHPL010000076">
    <property type="protein sequence ID" value="MDY6487771.1"/>
    <property type="molecule type" value="Genomic_DNA"/>
</dbReference>
<evidence type="ECO:0000313" key="3">
    <source>
        <dbReference type="Proteomes" id="UP001278995"/>
    </source>
</evidence>
<accession>A0AB35UYP5</accession>
<comment type="caution">
    <text evidence="2">The sequence shown here is derived from an EMBL/GenBank/DDBJ whole genome shotgun (WGS) entry which is preliminary data.</text>
</comment>
<evidence type="ECO:0000259" key="1">
    <source>
        <dbReference type="Pfam" id="PF06527"/>
    </source>
</evidence>
<name>A0AB35UYP5_9GAMM</name>
<dbReference type="AlphaFoldDB" id="A0AB35UYP5"/>
<dbReference type="Proteomes" id="UP001278995">
    <property type="component" value="Unassembled WGS sequence"/>
</dbReference>
<organism evidence="2 3">
    <name type="scientific">Acinetobacter faecalis</name>
    <dbReference type="NCBI Taxonomy" id="2665161"/>
    <lineage>
        <taxon>Bacteria</taxon>
        <taxon>Pseudomonadati</taxon>
        <taxon>Pseudomonadota</taxon>
        <taxon>Gammaproteobacteria</taxon>
        <taxon>Moraxellales</taxon>
        <taxon>Moraxellaceae</taxon>
        <taxon>Acinetobacter</taxon>
    </lineage>
</organism>
<dbReference type="RefSeq" id="WP_321099754.1">
    <property type="nucleotide sequence ID" value="NZ_JAXHPL010000076.1"/>
</dbReference>
<sequence length="652" mass="75234">MQNSLLIQAIPYEDESPISFLLRTTKLNAHSSIFNLIGKENYHSIIKESLNYHLADEARFSLVLSALNIDSDYSLLAFERSKPTSRSPRTLGAIEIPHELLELNNIRYCPLCLCEKAYLRKLWMLKPIYACPIHSCFLIDSCPNCENPITSKAGVENCASCGFELDKAPVKEAETIETVYWFIDVLNFNSNKLFKQFAACWNAFNEFFKFDGTNTDLKVFLSVYEYFHNPEISALKLSALINSKIRYSHPRVQLIPFFKYEQFFKTHIKVVEKNANEYKISENSIARKLRNHEIKHILKVSRFELEKLIENDYLNLGKKELYRGSISSIDIERFIMGLNNEDKPTLDTIDAIAISNDQINLKQICEILKINYETARKLANMGWFNSEENYLDTEDSKKYSKKKLHEFDRKYMLIALLAKQINVNPTNLVEKLASIGITPVHGPHIDSTPINIFLKTDVQDINLKKLDMIQRYPTRTGRRKDTLESITTNVDYYTLKDASELLGVSPNKVAVLVQKGILSKDKNNPLLIQIKANSLLNIKNKLNSEDYLPYIDAAKLLNCPINWMKKYWCETGFLHIEDLVYWKLIRKNELAEVLKLKEDFVTGAEASALLGLPHSHITNLQNQGLIKPYYLGDTEKKVRLFKKIEVLKFVIQ</sequence>
<dbReference type="InterPro" id="IPR009492">
    <property type="entry name" value="TniQ"/>
</dbReference>
<protein>
    <submittedName>
        <fullName evidence="2">TniQ family protein</fullName>
    </submittedName>
</protein>
<reference evidence="2 3" key="1">
    <citation type="submission" date="2023-11" db="EMBL/GenBank/DDBJ databases">
        <title>The common occurrence of Acinetobacte faecalis in cattle feces and its emended description.</title>
        <authorList>
            <person name="Kyselkova M."/>
            <person name="Xanthopoulou K."/>
            <person name="Shestivska V."/>
            <person name="Spanelova P."/>
            <person name="Maixnerova M."/>
            <person name="Higgins P.G."/>
            <person name="Nemec A."/>
        </authorList>
    </citation>
    <scope>NUCLEOTIDE SEQUENCE [LARGE SCALE GENOMIC DNA]</scope>
    <source>
        <strain evidence="2 3">ANC 7483</strain>
    </source>
</reference>
<proteinExistence type="predicted"/>